<name>A0ABN0AF06_CORAM</name>
<dbReference type="Pfam" id="PF07291">
    <property type="entry name" value="MauE"/>
    <property type="match status" value="1"/>
</dbReference>
<evidence type="ECO:0000256" key="1">
    <source>
        <dbReference type="ARBA" id="ARBA00004141"/>
    </source>
</evidence>
<keyword evidence="8" id="KW-1185">Reference proteome</keyword>
<protein>
    <submittedName>
        <fullName evidence="7">DoxX family protein</fullName>
    </submittedName>
</protein>
<feature type="transmembrane region" description="Helical" evidence="5">
    <location>
        <begin position="59"/>
        <end position="80"/>
    </location>
</feature>
<dbReference type="InterPro" id="IPR009908">
    <property type="entry name" value="Methylamine_util_MauE"/>
</dbReference>
<comment type="caution">
    <text evidence="7">The sequence shown here is derived from an EMBL/GenBank/DDBJ whole genome shotgun (WGS) entry which is preliminary data.</text>
</comment>
<evidence type="ECO:0000256" key="3">
    <source>
        <dbReference type="ARBA" id="ARBA00022989"/>
    </source>
</evidence>
<keyword evidence="3 5" id="KW-1133">Transmembrane helix</keyword>
<feature type="transmembrane region" description="Helical" evidence="5">
    <location>
        <begin position="124"/>
        <end position="146"/>
    </location>
</feature>
<evidence type="ECO:0000256" key="2">
    <source>
        <dbReference type="ARBA" id="ARBA00022692"/>
    </source>
</evidence>
<dbReference type="RefSeq" id="WP_003847144.1">
    <property type="nucleotide sequence ID" value="NZ_CP009244.1"/>
</dbReference>
<gene>
    <name evidence="7" type="ORF">HMPREF0281_01174</name>
</gene>
<sequence>MSRVKYINKAFILDCVSAFARFYMAYIWISAGLSKLNQHATVAMTIRNYDIFTGEWSNFLAQIIGPLEIMGGVLLLLGLFLKPANKLAIIVLTLFVIGIGQAWLRGLEIDCGCFETDPTASDGPMNYAVTILRDFFYIFLSGWTIVRPFKKFAIYP</sequence>
<feature type="transmembrane region" description="Helical" evidence="5">
    <location>
        <begin position="12"/>
        <end position="29"/>
    </location>
</feature>
<evidence type="ECO:0000256" key="4">
    <source>
        <dbReference type="ARBA" id="ARBA00023136"/>
    </source>
</evidence>
<evidence type="ECO:0000256" key="5">
    <source>
        <dbReference type="SAM" id="Phobius"/>
    </source>
</evidence>
<keyword evidence="2 5" id="KW-0812">Transmembrane</keyword>
<reference evidence="7 8" key="1">
    <citation type="submission" date="2010-04" db="EMBL/GenBank/DDBJ databases">
        <authorList>
            <person name="Weinstock G."/>
            <person name="Sodergren E."/>
            <person name="Clifton S."/>
            <person name="Fulton L."/>
            <person name="Fulton B."/>
            <person name="Courtney L."/>
            <person name="Fronick C."/>
            <person name="Harrison M."/>
            <person name="Strong C."/>
            <person name="Farmer C."/>
            <person name="Delahaunty K."/>
            <person name="Markovic C."/>
            <person name="Hall O."/>
            <person name="Minx P."/>
            <person name="Tomlinson C."/>
            <person name="Mitreva M."/>
            <person name="Hou S."/>
            <person name="Wollam A."/>
            <person name="Pepin K.H."/>
            <person name="Johnson M."/>
            <person name="Bhonagiri V."/>
            <person name="Zhang X."/>
            <person name="Suruliraj S."/>
            <person name="Warren W."/>
            <person name="Chinwalla A."/>
            <person name="Mardis E.R."/>
            <person name="Wilson R.K."/>
        </authorList>
    </citation>
    <scope>NUCLEOTIDE SEQUENCE [LARGE SCALE GENOMIC DNA]</scope>
    <source>
        <strain evidence="7 8">DSM 20306</strain>
    </source>
</reference>
<dbReference type="Proteomes" id="UP000006015">
    <property type="component" value="Unassembled WGS sequence"/>
</dbReference>
<accession>A0ABN0AF06</accession>
<evidence type="ECO:0000313" key="8">
    <source>
        <dbReference type="Proteomes" id="UP000006015"/>
    </source>
</evidence>
<evidence type="ECO:0000313" key="7">
    <source>
        <dbReference type="EMBL" id="EFG81403.1"/>
    </source>
</evidence>
<dbReference type="EMBL" id="ADNS01000009">
    <property type="protein sequence ID" value="EFG81403.1"/>
    <property type="molecule type" value="Genomic_DNA"/>
</dbReference>
<keyword evidence="4 5" id="KW-0472">Membrane</keyword>
<feature type="transmembrane region" description="Helical" evidence="5">
    <location>
        <begin position="87"/>
        <end position="104"/>
    </location>
</feature>
<organism evidence="7 8">
    <name type="scientific">Corynebacterium ammoniagenes DSM 20306</name>
    <dbReference type="NCBI Taxonomy" id="649754"/>
    <lineage>
        <taxon>Bacteria</taxon>
        <taxon>Bacillati</taxon>
        <taxon>Actinomycetota</taxon>
        <taxon>Actinomycetes</taxon>
        <taxon>Mycobacteriales</taxon>
        <taxon>Corynebacteriaceae</taxon>
        <taxon>Corynebacterium</taxon>
    </lineage>
</organism>
<proteinExistence type="predicted"/>
<comment type="subcellular location">
    <subcellularLocation>
        <location evidence="1">Membrane</location>
        <topology evidence="1">Multi-pass membrane protein</topology>
    </subcellularLocation>
</comment>
<evidence type="ECO:0000259" key="6">
    <source>
        <dbReference type="Pfam" id="PF07291"/>
    </source>
</evidence>
<feature type="domain" description="Methylamine utilisation protein MauE" evidence="6">
    <location>
        <begin position="16"/>
        <end position="145"/>
    </location>
</feature>